<organism evidence="2 3">
    <name type="scientific">Portunus trituberculatus</name>
    <name type="common">Swimming crab</name>
    <name type="synonym">Neptunus trituberculatus</name>
    <dbReference type="NCBI Taxonomy" id="210409"/>
    <lineage>
        <taxon>Eukaryota</taxon>
        <taxon>Metazoa</taxon>
        <taxon>Ecdysozoa</taxon>
        <taxon>Arthropoda</taxon>
        <taxon>Crustacea</taxon>
        <taxon>Multicrustacea</taxon>
        <taxon>Malacostraca</taxon>
        <taxon>Eumalacostraca</taxon>
        <taxon>Eucarida</taxon>
        <taxon>Decapoda</taxon>
        <taxon>Pleocyemata</taxon>
        <taxon>Brachyura</taxon>
        <taxon>Eubrachyura</taxon>
        <taxon>Portunoidea</taxon>
        <taxon>Portunidae</taxon>
        <taxon>Portuninae</taxon>
        <taxon>Portunus</taxon>
    </lineage>
</organism>
<sequence>MPHVDIMSSQFKSRNIDAAKANATVKAFIPAVQKLREELSERTYSLWGFIRSHVTEYRNPLYRRDSTTDVLRLTLCPQSVR</sequence>
<evidence type="ECO:0000259" key="1">
    <source>
        <dbReference type="PROSITE" id="PS51339"/>
    </source>
</evidence>
<dbReference type="AlphaFoldDB" id="A0A5B7F2R6"/>
<comment type="caution">
    <text evidence="2">The sequence shown here is derived from an EMBL/GenBank/DDBJ whole genome shotgun (WGS) entry which is preliminary data.</text>
</comment>
<keyword evidence="3" id="KW-1185">Reference proteome</keyword>
<evidence type="ECO:0000313" key="3">
    <source>
        <dbReference type="Proteomes" id="UP000324222"/>
    </source>
</evidence>
<evidence type="ECO:0000313" key="2">
    <source>
        <dbReference type="EMBL" id="MPC39636.1"/>
    </source>
</evidence>
<dbReference type="InterPro" id="IPR010569">
    <property type="entry name" value="Myotubularin-like_Pase_dom"/>
</dbReference>
<dbReference type="PROSITE" id="PS51339">
    <property type="entry name" value="PPASE_MYOTUBULARIN"/>
    <property type="match status" value="1"/>
</dbReference>
<gene>
    <name evidence="2" type="ORF">E2C01_033181</name>
</gene>
<feature type="domain" description="Myotubularin phosphatase" evidence="1">
    <location>
        <begin position="1"/>
        <end position="81"/>
    </location>
</feature>
<protein>
    <recommendedName>
        <fullName evidence="1">Myotubularin phosphatase domain-containing protein</fullName>
    </recommendedName>
</protein>
<name>A0A5B7F2R6_PORTR</name>
<dbReference type="EMBL" id="VSRR010004428">
    <property type="protein sequence ID" value="MPC39636.1"/>
    <property type="molecule type" value="Genomic_DNA"/>
</dbReference>
<dbReference type="Proteomes" id="UP000324222">
    <property type="component" value="Unassembled WGS sequence"/>
</dbReference>
<proteinExistence type="predicted"/>
<dbReference type="OrthoDB" id="271628at2759"/>
<accession>A0A5B7F2R6</accession>
<reference evidence="2 3" key="1">
    <citation type="submission" date="2019-05" db="EMBL/GenBank/DDBJ databases">
        <title>Another draft genome of Portunus trituberculatus and its Hox gene families provides insights of decapod evolution.</title>
        <authorList>
            <person name="Jeong J.-H."/>
            <person name="Song I."/>
            <person name="Kim S."/>
            <person name="Choi T."/>
            <person name="Kim D."/>
            <person name="Ryu S."/>
            <person name="Kim W."/>
        </authorList>
    </citation>
    <scope>NUCLEOTIDE SEQUENCE [LARGE SCALE GENOMIC DNA]</scope>
    <source>
        <tissue evidence="2">Muscle</tissue>
    </source>
</reference>